<dbReference type="AlphaFoldDB" id="A0A8J3AN10"/>
<dbReference type="InterPro" id="IPR051910">
    <property type="entry name" value="ComF/GntX_DNA_util-trans"/>
</dbReference>
<dbReference type="Proteomes" id="UP000619536">
    <property type="component" value="Unassembled WGS sequence"/>
</dbReference>
<proteinExistence type="inferred from homology"/>
<keyword evidence="2" id="KW-0808">Transferase</keyword>
<name>A0A8J3AN10_9BIFI</name>
<dbReference type="EMBL" id="BMDH01000001">
    <property type="protein sequence ID" value="GGI13646.1"/>
    <property type="molecule type" value="Genomic_DNA"/>
</dbReference>
<dbReference type="SUPFAM" id="SSF53271">
    <property type="entry name" value="PRTase-like"/>
    <property type="match status" value="1"/>
</dbReference>
<dbReference type="PANTHER" id="PTHR47505:SF1">
    <property type="entry name" value="DNA UTILIZATION PROTEIN YHGH"/>
    <property type="match status" value="1"/>
</dbReference>
<protein>
    <submittedName>
        <fullName evidence="2">Phosphoribosyltransferase</fullName>
    </submittedName>
</protein>
<sequence>MESLWHTIEELVDAQRRVITAFGLLLFPRGCAGCGKPDEVVCPQCYRQLTQWQQQSIDTRICSSGVVCSCARYQGAVRHMILSWKDKGDWQCDRVFAQSMRSLITHADITTVFNQLPKTITILVVPVPSSHASRRKRGRWHTVVLARAVAQQCRTQGWNAQSVALLSMRLTAAKSLTLSRGTSRSTRLAGRLKLTRKAVRYRNTHGNTPLCVILVDDIITTGATIRACSTQLQEAGFPVFTALSIAMV</sequence>
<dbReference type="InterPro" id="IPR000836">
    <property type="entry name" value="PRTase_dom"/>
</dbReference>
<reference evidence="2" key="2">
    <citation type="submission" date="2020-09" db="EMBL/GenBank/DDBJ databases">
        <authorList>
            <person name="Sun Q."/>
            <person name="Sedlacek I."/>
        </authorList>
    </citation>
    <scope>NUCLEOTIDE SEQUENCE</scope>
    <source>
        <strain evidence="2">CCM 8606</strain>
    </source>
</reference>
<keyword evidence="2" id="KW-0328">Glycosyltransferase</keyword>
<dbReference type="RefSeq" id="WP_188354827.1">
    <property type="nucleotide sequence ID" value="NZ_BMDH01000001.1"/>
</dbReference>
<dbReference type="PANTHER" id="PTHR47505">
    <property type="entry name" value="DNA UTILIZATION PROTEIN YHGH"/>
    <property type="match status" value="1"/>
</dbReference>
<dbReference type="GO" id="GO:0016757">
    <property type="term" value="F:glycosyltransferase activity"/>
    <property type="evidence" value="ECO:0007669"/>
    <property type="project" value="UniProtKB-KW"/>
</dbReference>
<gene>
    <name evidence="2" type="ORF">GCM10007377_07000</name>
</gene>
<keyword evidence="3" id="KW-1185">Reference proteome</keyword>
<dbReference type="InterPro" id="IPR029057">
    <property type="entry name" value="PRTase-like"/>
</dbReference>
<comment type="similarity">
    <text evidence="1">Belongs to the ComF/GntX family.</text>
</comment>
<dbReference type="Gene3D" id="3.40.50.2020">
    <property type="match status" value="1"/>
</dbReference>
<comment type="caution">
    <text evidence="2">The sequence shown here is derived from an EMBL/GenBank/DDBJ whole genome shotgun (WGS) entry which is preliminary data.</text>
</comment>
<evidence type="ECO:0000256" key="1">
    <source>
        <dbReference type="ARBA" id="ARBA00008007"/>
    </source>
</evidence>
<dbReference type="CDD" id="cd06223">
    <property type="entry name" value="PRTases_typeI"/>
    <property type="match status" value="1"/>
</dbReference>
<accession>A0A8J3AN10</accession>
<organism evidence="2 3">
    <name type="scientific">Galliscardovia ingluviei</name>
    <dbReference type="NCBI Taxonomy" id="1769422"/>
    <lineage>
        <taxon>Bacteria</taxon>
        <taxon>Bacillati</taxon>
        <taxon>Actinomycetota</taxon>
        <taxon>Actinomycetes</taxon>
        <taxon>Bifidobacteriales</taxon>
        <taxon>Bifidobacteriaceae</taxon>
        <taxon>Galliscardovia</taxon>
    </lineage>
</organism>
<evidence type="ECO:0000313" key="3">
    <source>
        <dbReference type="Proteomes" id="UP000619536"/>
    </source>
</evidence>
<reference evidence="2" key="1">
    <citation type="journal article" date="2014" name="Int. J. Syst. Evol. Microbiol.">
        <title>Complete genome sequence of Corynebacterium casei LMG S-19264T (=DSM 44701T), isolated from a smear-ripened cheese.</title>
        <authorList>
            <consortium name="US DOE Joint Genome Institute (JGI-PGF)"/>
            <person name="Walter F."/>
            <person name="Albersmeier A."/>
            <person name="Kalinowski J."/>
            <person name="Ruckert C."/>
        </authorList>
    </citation>
    <scope>NUCLEOTIDE SEQUENCE</scope>
    <source>
        <strain evidence="2">CCM 8606</strain>
    </source>
</reference>
<evidence type="ECO:0000313" key="2">
    <source>
        <dbReference type="EMBL" id="GGI13646.1"/>
    </source>
</evidence>